<dbReference type="AlphaFoldDB" id="A0A7I8D205"/>
<dbReference type="Proteomes" id="UP000593890">
    <property type="component" value="Chromosome"/>
</dbReference>
<accession>A0A7I8D205</accession>
<gene>
    <name evidence="1" type="ORF">C12CBH8_14870</name>
</gene>
<evidence type="ECO:0008006" key="3">
    <source>
        <dbReference type="Google" id="ProtNLM"/>
    </source>
</evidence>
<proteinExistence type="predicted"/>
<evidence type="ECO:0000313" key="1">
    <source>
        <dbReference type="EMBL" id="BCI60848.1"/>
    </source>
</evidence>
<dbReference type="KEGG" id="sman:C12CBH8_14870"/>
<dbReference type="RefSeq" id="WP_215532929.1">
    <property type="nucleotide sequence ID" value="NZ_AP023321.1"/>
</dbReference>
<dbReference type="NCBIfam" id="TIGR01725">
    <property type="entry name" value="phge_HK97_gp10"/>
    <property type="match status" value="1"/>
</dbReference>
<reference evidence="2" key="1">
    <citation type="submission" date="2020-07" db="EMBL/GenBank/DDBJ databases">
        <title>Complete genome sequencing of Clostridia bacterium strain 12CBH8.</title>
        <authorList>
            <person name="Sakamoto M."/>
            <person name="Murakami T."/>
            <person name="Mori H."/>
        </authorList>
    </citation>
    <scope>NUCLEOTIDE SEQUENCE [LARGE SCALE GENOMIC DNA]</scope>
    <source>
        <strain evidence="2">12CBH8</strain>
    </source>
</reference>
<dbReference type="InterPro" id="IPR010064">
    <property type="entry name" value="HK97-gp10_tail"/>
</dbReference>
<organism evidence="1 2">
    <name type="scientific">Solibaculum mannosilyticum</name>
    <dbReference type="NCBI Taxonomy" id="2780922"/>
    <lineage>
        <taxon>Bacteria</taxon>
        <taxon>Bacillati</taxon>
        <taxon>Bacillota</taxon>
        <taxon>Clostridia</taxon>
        <taxon>Eubacteriales</taxon>
        <taxon>Oscillospiraceae</taxon>
        <taxon>Solibaculum</taxon>
    </lineage>
</organism>
<protein>
    <recommendedName>
        <fullName evidence="3">HK97 gp10 family phage protein</fullName>
    </recommendedName>
</protein>
<sequence length="138" mass="15027">MANFSVVGLESWSADMADVAALPDDVAERMLDAGCDVLENAQKAEAASLGIKDTGDFISSIKRTKMKADTNGSRTKDVYPQGKDRKGIRNAEKGFIAEYGTSKQPARPWMRRANQKSETAVQNAMEAVYDDYIQKSGG</sequence>
<evidence type="ECO:0000313" key="2">
    <source>
        <dbReference type="Proteomes" id="UP000593890"/>
    </source>
</evidence>
<dbReference type="EMBL" id="AP023321">
    <property type="protein sequence ID" value="BCI60848.1"/>
    <property type="molecule type" value="Genomic_DNA"/>
</dbReference>
<name>A0A7I8D205_9FIRM</name>
<keyword evidence="2" id="KW-1185">Reference proteome</keyword>